<protein>
    <submittedName>
        <fullName evidence="1">Uncharacterized protein</fullName>
    </submittedName>
</protein>
<name>A0A7Z7JEE9_9BURK</name>
<dbReference type="EMBL" id="LT978514">
    <property type="protein sequence ID" value="SPC22254.1"/>
    <property type="molecule type" value="Genomic_DNA"/>
</dbReference>
<organism evidence="1 2">
    <name type="scientific">Cupriavidus taiwanensis</name>
    <dbReference type="NCBI Taxonomy" id="164546"/>
    <lineage>
        <taxon>Bacteria</taxon>
        <taxon>Pseudomonadati</taxon>
        <taxon>Pseudomonadota</taxon>
        <taxon>Betaproteobacteria</taxon>
        <taxon>Burkholderiales</taxon>
        <taxon>Burkholderiaceae</taxon>
        <taxon>Cupriavidus</taxon>
    </lineage>
</organism>
<evidence type="ECO:0000313" key="2">
    <source>
        <dbReference type="Proteomes" id="UP000257139"/>
    </source>
</evidence>
<dbReference type="Proteomes" id="UP000257139">
    <property type="component" value="Chromosome CBM2594_b"/>
</dbReference>
<accession>A0A7Z7JEE9</accession>
<proteinExistence type="predicted"/>
<gene>
    <name evidence="1" type="ORF">CBM2594_B30104</name>
</gene>
<sequence>MKHLELSRGVIAESLQIIESLRTTIGVRR</sequence>
<dbReference type="AlphaFoldDB" id="A0A7Z7JEE9"/>
<evidence type="ECO:0000313" key="1">
    <source>
        <dbReference type="EMBL" id="SPC22254.1"/>
    </source>
</evidence>
<reference evidence="1 2" key="1">
    <citation type="submission" date="2018-01" db="EMBL/GenBank/DDBJ databases">
        <authorList>
            <person name="Clerissi C."/>
        </authorList>
    </citation>
    <scope>NUCLEOTIDE SEQUENCE [LARGE SCALE GENOMIC DNA]</scope>
    <source>
        <strain evidence="1">Cupriavidus taiwanensis STM 6021</strain>
    </source>
</reference>